<keyword evidence="3" id="KW-1185">Reference proteome</keyword>
<dbReference type="Proteomes" id="UP000243494">
    <property type="component" value="Unassembled WGS sequence"/>
</dbReference>
<accession>A0A255HQ73</accession>
<dbReference type="AlphaFoldDB" id="A0A255HQ73"/>
<sequence>MKKIISIAFLTFLLFTNFCFADTVTYTRYLNDLVKVNHDLKLLSKELVQLSDDNHENCIKNVEYIMKTTDSLQKNIVTTYNNTADLEEQHKLLYLIYINTVYSISIKEARWYLDKPTDINHLIKMLSSQRTGDMILLDIKE</sequence>
<evidence type="ECO:0000256" key="1">
    <source>
        <dbReference type="SAM" id="SignalP"/>
    </source>
</evidence>
<evidence type="ECO:0008006" key="4">
    <source>
        <dbReference type="Google" id="ProtNLM"/>
    </source>
</evidence>
<proteinExistence type="predicted"/>
<organism evidence="2 3">
    <name type="scientific">Romboutsia maritimum</name>
    <dbReference type="NCBI Taxonomy" id="2020948"/>
    <lineage>
        <taxon>Bacteria</taxon>
        <taxon>Bacillati</taxon>
        <taxon>Bacillota</taxon>
        <taxon>Clostridia</taxon>
        <taxon>Peptostreptococcales</taxon>
        <taxon>Peptostreptococcaceae</taxon>
        <taxon>Romboutsia</taxon>
    </lineage>
</organism>
<feature type="signal peptide" evidence="1">
    <location>
        <begin position="1"/>
        <end position="21"/>
    </location>
</feature>
<name>A0A255HQ73_9FIRM</name>
<dbReference type="EMBL" id="NOJZ02000007">
    <property type="protein sequence ID" value="RDY23891.1"/>
    <property type="molecule type" value="Genomic_DNA"/>
</dbReference>
<gene>
    <name evidence="2" type="ORF">CHF27_005940</name>
</gene>
<evidence type="ECO:0000313" key="3">
    <source>
        <dbReference type="Proteomes" id="UP000243494"/>
    </source>
</evidence>
<protein>
    <recommendedName>
        <fullName evidence="4">DUF4363 family protein</fullName>
    </recommendedName>
</protein>
<reference evidence="2 3" key="1">
    <citation type="journal article" date="2017" name="Genome Announc.">
        <title>Draft Genome Sequence of Romboutsia maritimum sp. nov. Strain CCRI-22766(T), Isolated from Coastal Estuarine Mud.</title>
        <authorList>
            <person name="Maheux A.F."/>
            <person name="Boudreau D.K."/>
            <person name="Berube E."/>
            <person name="Boissinot M."/>
            <person name="Raymond F."/>
            <person name="Brodeur S."/>
            <person name="Corbeil J."/>
            <person name="Brightwell G."/>
            <person name="Broda D."/>
            <person name="Omar R.F."/>
            <person name="Bergeron M.G."/>
        </authorList>
    </citation>
    <scope>NUCLEOTIDE SEQUENCE [LARGE SCALE GENOMIC DNA]</scope>
    <source>
        <strain evidence="2 3">CCRI-22766</strain>
    </source>
</reference>
<evidence type="ECO:0000313" key="2">
    <source>
        <dbReference type="EMBL" id="RDY23891.1"/>
    </source>
</evidence>
<keyword evidence="1" id="KW-0732">Signal</keyword>
<comment type="caution">
    <text evidence="2">The sequence shown here is derived from an EMBL/GenBank/DDBJ whole genome shotgun (WGS) entry which is preliminary data.</text>
</comment>
<feature type="chain" id="PRO_5011914427" description="DUF4363 family protein" evidence="1">
    <location>
        <begin position="22"/>
        <end position="141"/>
    </location>
</feature>
<dbReference type="RefSeq" id="WP_095405068.1">
    <property type="nucleotide sequence ID" value="NZ_NOJZ02000007.1"/>
</dbReference>